<comment type="subcellular location">
    <subcellularLocation>
        <location evidence="1">Mitochondrion membrane</location>
        <topology evidence="1">Multi-pass membrane protein</topology>
    </subcellularLocation>
</comment>
<dbReference type="PANTHER" id="PTHR45624:SF61">
    <property type="entry name" value="MITOCHONDRIAL BASIC AMINO ACIDS TRANSPORTER"/>
    <property type="match status" value="1"/>
</dbReference>
<dbReference type="InterPro" id="IPR050567">
    <property type="entry name" value="Mitochondrial_Carrier"/>
</dbReference>
<dbReference type="SUPFAM" id="SSF103506">
    <property type="entry name" value="Mitochondrial carrier"/>
    <property type="match status" value="1"/>
</dbReference>
<dbReference type="GO" id="GO:0005289">
    <property type="term" value="F:high-affinity L-arginine transmembrane transporter activity"/>
    <property type="evidence" value="ECO:0007669"/>
    <property type="project" value="TreeGrafter"/>
</dbReference>
<evidence type="ECO:0000256" key="3">
    <source>
        <dbReference type="ARBA" id="ARBA00022448"/>
    </source>
</evidence>
<accession>A0A315W6R5</accession>
<proteinExistence type="inferred from homology"/>
<comment type="caution">
    <text evidence="9">The sequence shown here is derived from an EMBL/GenBank/DDBJ whole genome shotgun (WGS) entry which is preliminary data.</text>
</comment>
<dbReference type="Gene3D" id="1.50.40.10">
    <property type="entry name" value="Mitochondrial carrier domain"/>
    <property type="match status" value="1"/>
</dbReference>
<gene>
    <name evidence="9" type="ORF">CCH79_00000127</name>
</gene>
<evidence type="ECO:0000256" key="2">
    <source>
        <dbReference type="ARBA" id="ARBA00006375"/>
    </source>
</evidence>
<keyword evidence="4" id="KW-0812">Transmembrane</keyword>
<evidence type="ECO:0000313" key="10">
    <source>
        <dbReference type="Proteomes" id="UP000250572"/>
    </source>
</evidence>
<keyword evidence="10" id="KW-1185">Reference proteome</keyword>
<keyword evidence="6" id="KW-1133">Transmembrane helix</keyword>
<keyword evidence="3" id="KW-0813">Transport</keyword>
<dbReference type="PANTHER" id="PTHR45624">
    <property type="entry name" value="MITOCHONDRIAL BASIC AMINO ACIDS TRANSPORTER-RELATED"/>
    <property type="match status" value="1"/>
</dbReference>
<dbReference type="AlphaFoldDB" id="A0A315W6R5"/>
<keyword evidence="5" id="KW-0677">Repeat</keyword>
<organism evidence="9 10">
    <name type="scientific">Gambusia affinis</name>
    <name type="common">Western mosquitofish</name>
    <name type="synonym">Heterandria affinis</name>
    <dbReference type="NCBI Taxonomy" id="33528"/>
    <lineage>
        <taxon>Eukaryota</taxon>
        <taxon>Metazoa</taxon>
        <taxon>Chordata</taxon>
        <taxon>Craniata</taxon>
        <taxon>Vertebrata</taxon>
        <taxon>Euteleostomi</taxon>
        <taxon>Actinopterygii</taxon>
        <taxon>Neopterygii</taxon>
        <taxon>Teleostei</taxon>
        <taxon>Neoteleostei</taxon>
        <taxon>Acanthomorphata</taxon>
        <taxon>Ovalentaria</taxon>
        <taxon>Atherinomorphae</taxon>
        <taxon>Cyprinodontiformes</taxon>
        <taxon>Poeciliidae</taxon>
        <taxon>Poeciliinae</taxon>
        <taxon>Gambusia</taxon>
    </lineage>
</organism>
<dbReference type="GO" id="GO:1990575">
    <property type="term" value="P:mitochondrial L-ornithine transmembrane transport"/>
    <property type="evidence" value="ECO:0007669"/>
    <property type="project" value="TreeGrafter"/>
</dbReference>
<feature type="non-terminal residue" evidence="9">
    <location>
        <position position="1"/>
    </location>
</feature>
<keyword evidence="8" id="KW-0472">Membrane</keyword>
<dbReference type="EMBL" id="NHOQ01001000">
    <property type="protein sequence ID" value="PWA27522.1"/>
    <property type="molecule type" value="Genomic_DNA"/>
</dbReference>
<evidence type="ECO:0000256" key="5">
    <source>
        <dbReference type="ARBA" id="ARBA00022737"/>
    </source>
</evidence>
<dbReference type="GO" id="GO:0031966">
    <property type="term" value="C:mitochondrial membrane"/>
    <property type="evidence" value="ECO:0007669"/>
    <property type="project" value="UniProtKB-SubCell"/>
</dbReference>
<evidence type="ECO:0000256" key="6">
    <source>
        <dbReference type="ARBA" id="ARBA00022989"/>
    </source>
</evidence>
<name>A0A315W6R5_GAMAF</name>
<sequence length="133" mass="14545">VFGLYKGIGSPMMGLTFVHGIVFGVQGNAMHLLGEDTPMHQLITGAGAVRHLLPHGARVSRASTEEWSPRSSVKRLPSRVFLGSEPSDSYMIPKLLFSGGMACHIASWIVNYPVDVINSHLRHRQSGADVRPW</sequence>
<dbReference type="Proteomes" id="UP000250572">
    <property type="component" value="Unassembled WGS sequence"/>
</dbReference>
<protein>
    <submittedName>
        <fullName evidence="9">Uncharacterized protein</fullName>
    </submittedName>
</protein>
<dbReference type="InterPro" id="IPR023395">
    <property type="entry name" value="MCP_dom_sf"/>
</dbReference>
<evidence type="ECO:0000256" key="4">
    <source>
        <dbReference type="ARBA" id="ARBA00022692"/>
    </source>
</evidence>
<reference evidence="9 10" key="1">
    <citation type="journal article" date="2018" name="G3 (Bethesda)">
        <title>A High-Quality Reference Genome for the Invasive Mosquitofish Gambusia affinis Using a Chicago Library.</title>
        <authorList>
            <person name="Hoffberg S.L."/>
            <person name="Troendle N.J."/>
            <person name="Glenn T.C."/>
            <person name="Mahmud O."/>
            <person name="Louha S."/>
            <person name="Chalopin D."/>
            <person name="Bennetzen J.L."/>
            <person name="Mauricio R."/>
        </authorList>
    </citation>
    <scope>NUCLEOTIDE SEQUENCE [LARGE SCALE GENOMIC DNA]</scope>
    <source>
        <strain evidence="9">NE01/NJP1002.9</strain>
        <tissue evidence="9">Muscle</tissue>
    </source>
</reference>
<evidence type="ECO:0000256" key="1">
    <source>
        <dbReference type="ARBA" id="ARBA00004225"/>
    </source>
</evidence>
<keyword evidence="7" id="KW-0496">Mitochondrion</keyword>
<evidence type="ECO:0000256" key="8">
    <source>
        <dbReference type="ARBA" id="ARBA00023136"/>
    </source>
</evidence>
<evidence type="ECO:0000256" key="7">
    <source>
        <dbReference type="ARBA" id="ARBA00023128"/>
    </source>
</evidence>
<evidence type="ECO:0000313" key="9">
    <source>
        <dbReference type="EMBL" id="PWA27522.1"/>
    </source>
</evidence>
<comment type="similarity">
    <text evidence="2">Belongs to the mitochondrial carrier (TC 2.A.29) family.</text>
</comment>